<evidence type="ECO:0000313" key="3">
    <source>
        <dbReference type="EMBL" id="MCW3485135.1"/>
    </source>
</evidence>
<evidence type="ECO:0000259" key="2">
    <source>
        <dbReference type="PROSITE" id="PS50943"/>
    </source>
</evidence>
<dbReference type="EMBL" id="JAPDNS010000001">
    <property type="protein sequence ID" value="MCW3485135.1"/>
    <property type="molecule type" value="Genomic_DNA"/>
</dbReference>
<dbReference type="Proteomes" id="UP001207742">
    <property type="component" value="Unassembled WGS sequence"/>
</dbReference>
<keyword evidence="4" id="KW-1185">Reference proteome</keyword>
<dbReference type="InterPro" id="IPR001387">
    <property type="entry name" value="Cro/C1-type_HTH"/>
</dbReference>
<dbReference type="PANTHER" id="PTHR46558:SF11">
    <property type="entry name" value="HTH-TYPE TRANSCRIPTIONAL REGULATOR XRE"/>
    <property type="match status" value="1"/>
</dbReference>
<organism evidence="3 4">
    <name type="scientific">Chitinophaga nivalis</name>
    <dbReference type="NCBI Taxonomy" id="2991709"/>
    <lineage>
        <taxon>Bacteria</taxon>
        <taxon>Pseudomonadati</taxon>
        <taxon>Bacteroidota</taxon>
        <taxon>Chitinophagia</taxon>
        <taxon>Chitinophagales</taxon>
        <taxon>Chitinophagaceae</taxon>
        <taxon>Chitinophaga</taxon>
    </lineage>
</organism>
<name>A0ABT3IME2_9BACT</name>
<comment type="caution">
    <text evidence="3">The sequence shown here is derived from an EMBL/GenBank/DDBJ whole genome shotgun (WGS) entry which is preliminary data.</text>
</comment>
<dbReference type="InterPro" id="IPR010982">
    <property type="entry name" value="Lambda_DNA-bd_dom_sf"/>
</dbReference>
<reference evidence="3 4" key="1">
    <citation type="submission" date="2022-10" db="EMBL/GenBank/DDBJ databases">
        <title>Chitinophaga nivalis PC15 sp. nov., isolated from Pyeongchang county, South Korea.</title>
        <authorList>
            <person name="Trinh H.N."/>
        </authorList>
    </citation>
    <scope>NUCLEOTIDE SEQUENCE [LARGE SCALE GENOMIC DNA]</scope>
    <source>
        <strain evidence="3 4">PC14</strain>
    </source>
</reference>
<keyword evidence="1" id="KW-0238">DNA-binding</keyword>
<dbReference type="Pfam" id="PF01381">
    <property type="entry name" value="HTH_3"/>
    <property type="match status" value="1"/>
</dbReference>
<sequence length="113" mass="12617">MTFGQKITLARKDKNWTQAELGDAIGTSRDIVGKYERDEIKPSIEVAAKIADVLDCSLDYLVRGITSQINMATTSPDLIQYMIRLGNLLPVHKDHVIAVIDAFEAKEKIQSKK</sequence>
<protein>
    <submittedName>
        <fullName evidence="3">Helix-turn-helix transcriptional regulator</fullName>
    </submittedName>
</protein>
<dbReference type="Gene3D" id="1.10.260.40">
    <property type="entry name" value="lambda repressor-like DNA-binding domains"/>
    <property type="match status" value="1"/>
</dbReference>
<dbReference type="RefSeq" id="WP_264731220.1">
    <property type="nucleotide sequence ID" value="NZ_JAPDNR010000001.1"/>
</dbReference>
<evidence type="ECO:0000313" key="4">
    <source>
        <dbReference type="Proteomes" id="UP001207742"/>
    </source>
</evidence>
<dbReference type="SUPFAM" id="SSF47413">
    <property type="entry name" value="lambda repressor-like DNA-binding domains"/>
    <property type="match status" value="1"/>
</dbReference>
<feature type="domain" description="HTH cro/C1-type" evidence="2">
    <location>
        <begin position="7"/>
        <end position="61"/>
    </location>
</feature>
<dbReference type="SMART" id="SM00530">
    <property type="entry name" value="HTH_XRE"/>
    <property type="match status" value="1"/>
</dbReference>
<proteinExistence type="predicted"/>
<dbReference type="CDD" id="cd00093">
    <property type="entry name" value="HTH_XRE"/>
    <property type="match status" value="1"/>
</dbReference>
<dbReference type="PROSITE" id="PS50943">
    <property type="entry name" value="HTH_CROC1"/>
    <property type="match status" value="1"/>
</dbReference>
<accession>A0ABT3IME2</accession>
<gene>
    <name evidence="3" type="ORF">OL497_14595</name>
</gene>
<evidence type="ECO:0000256" key="1">
    <source>
        <dbReference type="ARBA" id="ARBA00023125"/>
    </source>
</evidence>
<dbReference type="PANTHER" id="PTHR46558">
    <property type="entry name" value="TRACRIPTIONAL REGULATORY PROTEIN-RELATED-RELATED"/>
    <property type="match status" value="1"/>
</dbReference>